<dbReference type="EMBL" id="JAQMWT010000135">
    <property type="protein sequence ID" value="KAJ8609693.1"/>
    <property type="molecule type" value="Genomic_DNA"/>
</dbReference>
<keyword evidence="3" id="KW-1185">Reference proteome</keyword>
<keyword evidence="1" id="KW-1133">Transmembrane helix</keyword>
<organism evidence="2 3">
    <name type="scientific">Chrysophaeum taylorii</name>
    <dbReference type="NCBI Taxonomy" id="2483200"/>
    <lineage>
        <taxon>Eukaryota</taxon>
        <taxon>Sar</taxon>
        <taxon>Stramenopiles</taxon>
        <taxon>Ochrophyta</taxon>
        <taxon>Pelagophyceae</taxon>
        <taxon>Pelagomonadales</taxon>
        <taxon>Pelagomonadaceae</taxon>
        <taxon>Chrysophaeum</taxon>
    </lineage>
</organism>
<keyword evidence="1" id="KW-0812">Transmembrane</keyword>
<proteinExistence type="predicted"/>
<dbReference type="SMART" id="SM00671">
    <property type="entry name" value="SEL1"/>
    <property type="match status" value="1"/>
</dbReference>
<protein>
    <recommendedName>
        <fullName evidence="4">Fe2OG dioxygenase domain-containing protein</fullName>
    </recommendedName>
</protein>
<name>A0AAD7XLM2_9STRA</name>
<dbReference type="InterPro" id="IPR006597">
    <property type="entry name" value="Sel1-like"/>
</dbReference>
<sequence>MKREEEDLLMAAEGGESLAMLEVGLRLVQGESPRAGVQWLERCASSEASDEVIGSACYALGYAYDAGRGVERNVERSWRWIERSARCGNAQAKALVRSRRRDAARRRGFDVVLLVCVAMLIAILKTLVDLVHVLLHRAEYQQELSGADPGSPAFEWHRDVLDASLRAELVERAMELVEAQSRNPLSDSFTHSRGVVAHFTRFALDDPLTFGGPLRWLRDGFVADRLDDRCNAFVFNVLVVPPGRGTNRTKGVDFHVDQTLIQSTTQREQSAFSVSVGYVQVPPFINGGELELDGLRHYPNEGSVLVFRGDLVHAVNAFCARETGPAPRKCDIDPNPKLQRISFVLEQYMLSPAKLKRSPSFILAPSDFEQEAIGVATSFPLGTFLVEFWLYLRRRFFSPLLRAPPSPPRRDL</sequence>
<dbReference type="Pfam" id="PF08238">
    <property type="entry name" value="Sel1"/>
    <property type="match status" value="1"/>
</dbReference>
<accession>A0AAD7XLM2</accession>
<feature type="transmembrane region" description="Helical" evidence="1">
    <location>
        <begin position="108"/>
        <end position="128"/>
    </location>
</feature>
<keyword evidence="1" id="KW-0472">Membrane</keyword>
<dbReference type="Gene3D" id="1.25.40.10">
    <property type="entry name" value="Tetratricopeptide repeat domain"/>
    <property type="match status" value="1"/>
</dbReference>
<reference evidence="2" key="1">
    <citation type="submission" date="2023-01" db="EMBL/GenBank/DDBJ databases">
        <title>Metagenome sequencing of chrysophaentin producing Chrysophaeum taylorii.</title>
        <authorList>
            <person name="Davison J."/>
            <person name="Bewley C."/>
        </authorList>
    </citation>
    <scope>NUCLEOTIDE SEQUENCE</scope>
    <source>
        <strain evidence="2">NIES-1699</strain>
    </source>
</reference>
<dbReference type="InterPro" id="IPR011990">
    <property type="entry name" value="TPR-like_helical_dom_sf"/>
</dbReference>
<dbReference type="AlphaFoldDB" id="A0AAD7XLM2"/>
<gene>
    <name evidence="2" type="ORF">CTAYLR_009380</name>
</gene>
<dbReference type="Proteomes" id="UP001230188">
    <property type="component" value="Unassembled WGS sequence"/>
</dbReference>
<evidence type="ECO:0000313" key="2">
    <source>
        <dbReference type="EMBL" id="KAJ8609693.1"/>
    </source>
</evidence>
<dbReference type="SUPFAM" id="SSF81901">
    <property type="entry name" value="HCP-like"/>
    <property type="match status" value="1"/>
</dbReference>
<evidence type="ECO:0000313" key="3">
    <source>
        <dbReference type="Proteomes" id="UP001230188"/>
    </source>
</evidence>
<evidence type="ECO:0008006" key="4">
    <source>
        <dbReference type="Google" id="ProtNLM"/>
    </source>
</evidence>
<evidence type="ECO:0000256" key="1">
    <source>
        <dbReference type="SAM" id="Phobius"/>
    </source>
</evidence>
<comment type="caution">
    <text evidence="2">The sequence shown here is derived from an EMBL/GenBank/DDBJ whole genome shotgun (WGS) entry which is preliminary data.</text>
</comment>